<evidence type="ECO:0000313" key="4">
    <source>
        <dbReference type="Proteomes" id="UP001589810"/>
    </source>
</evidence>
<evidence type="ECO:0000313" key="3">
    <source>
        <dbReference type="EMBL" id="MFC0548533.1"/>
    </source>
</evidence>
<reference evidence="3 4" key="1">
    <citation type="submission" date="2024-09" db="EMBL/GenBank/DDBJ databases">
        <authorList>
            <person name="Sun Q."/>
            <person name="Mori K."/>
        </authorList>
    </citation>
    <scope>NUCLEOTIDE SEQUENCE [LARGE SCALE GENOMIC DNA]</scope>
    <source>
        <strain evidence="3 4">TBRC 1432</strain>
    </source>
</reference>
<feature type="domain" description="NAD(P)-binding" evidence="2">
    <location>
        <begin position="8"/>
        <end position="209"/>
    </location>
</feature>
<dbReference type="Gene3D" id="3.40.50.720">
    <property type="entry name" value="NAD(P)-binding Rossmann-like Domain"/>
    <property type="match status" value="1"/>
</dbReference>
<dbReference type="InterPro" id="IPR036291">
    <property type="entry name" value="NAD(P)-bd_dom_sf"/>
</dbReference>
<dbReference type="SUPFAM" id="SSF51735">
    <property type="entry name" value="NAD(P)-binding Rossmann-fold domains"/>
    <property type="match status" value="1"/>
</dbReference>
<dbReference type="Proteomes" id="UP001589810">
    <property type="component" value="Unassembled WGS sequence"/>
</dbReference>
<dbReference type="InterPro" id="IPR051606">
    <property type="entry name" value="Polyketide_Oxido-like"/>
</dbReference>
<gene>
    <name evidence="3" type="ORF">ACFFH7_43995</name>
</gene>
<comment type="caution">
    <text evidence="3">The sequence shown here is derived from an EMBL/GenBank/DDBJ whole genome shotgun (WGS) entry which is preliminary data.</text>
</comment>
<dbReference type="EMBL" id="JBHLUD010000016">
    <property type="protein sequence ID" value="MFC0548533.1"/>
    <property type="molecule type" value="Genomic_DNA"/>
</dbReference>
<accession>A0ABV6N7L3</accession>
<dbReference type="RefSeq" id="WP_273943960.1">
    <property type="nucleotide sequence ID" value="NZ_CP097263.1"/>
</dbReference>
<sequence length="221" mass="23391">MRITVVAATGGIGRCLVDQALAAGHEVTAVVRDPSRVSMEVRTVRVDLSDADPSDLEKAVDGADAVLSGLGPRNAKLAGITSAGTRSLLAAMRATGARRLSVVSAAPVSTTPSPDRPHPPRHDAGEGVIMRNVLTPLVRRAFYDHYLDLAVMEDLLRASGLDWTSVRPPRLTDKPLTGHYRTAIDQNLRGGAFIPRADVAHFMLASIADRATFGQAIGIAT</sequence>
<organism evidence="3 4">
    <name type="scientific">Kutzneria chonburiensis</name>
    <dbReference type="NCBI Taxonomy" id="1483604"/>
    <lineage>
        <taxon>Bacteria</taxon>
        <taxon>Bacillati</taxon>
        <taxon>Actinomycetota</taxon>
        <taxon>Actinomycetes</taxon>
        <taxon>Pseudonocardiales</taxon>
        <taxon>Pseudonocardiaceae</taxon>
        <taxon>Kutzneria</taxon>
    </lineage>
</organism>
<dbReference type="PANTHER" id="PTHR43355:SF2">
    <property type="entry name" value="FLAVIN REDUCTASE (NADPH)"/>
    <property type="match status" value="1"/>
</dbReference>
<evidence type="ECO:0000256" key="1">
    <source>
        <dbReference type="SAM" id="MobiDB-lite"/>
    </source>
</evidence>
<protein>
    <submittedName>
        <fullName evidence="3">NAD(P)-dependent oxidoreductase</fullName>
    </submittedName>
</protein>
<feature type="region of interest" description="Disordered" evidence="1">
    <location>
        <begin position="105"/>
        <end position="125"/>
    </location>
</feature>
<dbReference type="InterPro" id="IPR016040">
    <property type="entry name" value="NAD(P)-bd_dom"/>
</dbReference>
<dbReference type="PANTHER" id="PTHR43355">
    <property type="entry name" value="FLAVIN REDUCTASE (NADPH)"/>
    <property type="match status" value="1"/>
</dbReference>
<feature type="compositionally biased region" description="Basic and acidic residues" evidence="1">
    <location>
        <begin position="115"/>
        <end position="125"/>
    </location>
</feature>
<dbReference type="Pfam" id="PF13460">
    <property type="entry name" value="NAD_binding_10"/>
    <property type="match status" value="1"/>
</dbReference>
<name>A0ABV6N7L3_9PSEU</name>
<keyword evidence="4" id="KW-1185">Reference proteome</keyword>
<proteinExistence type="predicted"/>
<evidence type="ECO:0000259" key="2">
    <source>
        <dbReference type="Pfam" id="PF13460"/>
    </source>
</evidence>